<evidence type="ECO:0000313" key="2">
    <source>
        <dbReference type="EMBL" id="QPL04565.1"/>
    </source>
</evidence>
<proteinExistence type="predicted"/>
<protein>
    <submittedName>
        <fullName evidence="2">Uncharacterized protein</fullName>
    </submittedName>
</protein>
<feature type="transmembrane region" description="Helical" evidence="1">
    <location>
        <begin position="6"/>
        <end position="24"/>
    </location>
</feature>
<keyword evidence="1" id="KW-1133">Transmembrane helix</keyword>
<keyword evidence="3" id="KW-1185">Reference proteome</keyword>
<dbReference type="KEGG" id="arep:ID810_07075"/>
<dbReference type="AlphaFoldDB" id="A0A7T0PW78"/>
<name>A0A7T0PW78_9ACTO</name>
<evidence type="ECO:0000313" key="3">
    <source>
        <dbReference type="Proteomes" id="UP000594637"/>
    </source>
</evidence>
<dbReference type="RefSeq" id="WP_166854843.1">
    <property type="nucleotide sequence ID" value="NZ_CP063989.1"/>
</dbReference>
<accession>A0A7T0PW78</accession>
<dbReference type="EMBL" id="CP063989">
    <property type="protein sequence ID" value="QPL04565.1"/>
    <property type="molecule type" value="Genomic_DNA"/>
</dbReference>
<dbReference type="Proteomes" id="UP000594637">
    <property type="component" value="Chromosome"/>
</dbReference>
<gene>
    <name evidence="2" type="ORF">ID810_07075</name>
</gene>
<keyword evidence="1" id="KW-0472">Membrane</keyword>
<keyword evidence="1" id="KW-0812">Transmembrane</keyword>
<reference evidence="2 3" key="1">
    <citation type="submission" date="2020-11" db="EMBL/GenBank/DDBJ databases">
        <title>Actinomyces sp. ZJ750.</title>
        <authorList>
            <person name="Zhou J."/>
        </authorList>
    </citation>
    <scope>NUCLEOTIDE SEQUENCE [LARGE SCALE GENOMIC DNA]</scope>
    <source>
        <strain evidence="2 3">ZJ750</strain>
    </source>
</reference>
<organism evidence="2 3">
    <name type="scientific">Actinomyces respiraculi</name>
    <dbReference type="NCBI Taxonomy" id="2744574"/>
    <lineage>
        <taxon>Bacteria</taxon>
        <taxon>Bacillati</taxon>
        <taxon>Actinomycetota</taxon>
        <taxon>Actinomycetes</taxon>
        <taxon>Actinomycetales</taxon>
        <taxon>Actinomycetaceae</taxon>
        <taxon>Actinomyces</taxon>
    </lineage>
</organism>
<evidence type="ECO:0000256" key="1">
    <source>
        <dbReference type="SAM" id="Phobius"/>
    </source>
</evidence>
<sequence length="139" mass="15439">MLGTIIFIAIFGGGFVIFSVYTKFLTQGMATRVVVTTLPADRVREVFVQKVAGSTWKITDDGNPMIAQSPLITGIRQQIALETDQDAGRCRATVEVIRWSEKYGAPNKAYTLRMRLDAFVKEIQLLDPSAQVTTRPLDD</sequence>